<dbReference type="InterPro" id="IPR021812">
    <property type="entry name" value="DUF3391"/>
</dbReference>
<gene>
    <name evidence="5" type="ORF">GCM10010982_14100</name>
</gene>
<feature type="compositionally biased region" description="Basic and acidic residues" evidence="1">
    <location>
        <begin position="170"/>
        <end position="181"/>
    </location>
</feature>
<feature type="transmembrane region" description="Helical" evidence="2">
    <location>
        <begin position="119"/>
        <end position="140"/>
    </location>
</feature>
<organism evidence="5 6">
    <name type="scientific">Bowmanella pacifica</name>
    <dbReference type="NCBI Taxonomy" id="502051"/>
    <lineage>
        <taxon>Bacteria</taxon>
        <taxon>Pseudomonadati</taxon>
        <taxon>Pseudomonadota</taxon>
        <taxon>Gammaproteobacteria</taxon>
        <taxon>Alteromonadales</taxon>
        <taxon>Alteromonadaceae</taxon>
        <taxon>Bowmanella</taxon>
    </lineage>
</organism>
<comment type="caution">
    <text evidence="5">The sequence shown here is derived from an EMBL/GenBank/DDBJ whole genome shotgun (WGS) entry which is preliminary data.</text>
</comment>
<keyword evidence="2" id="KW-1133">Transmembrane helix</keyword>
<evidence type="ECO:0000313" key="6">
    <source>
        <dbReference type="Proteomes" id="UP000606935"/>
    </source>
</evidence>
<evidence type="ECO:0008006" key="7">
    <source>
        <dbReference type="Google" id="ProtNLM"/>
    </source>
</evidence>
<keyword evidence="2" id="KW-0472">Membrane</keyword>
<keyword evidence="6" id="KW-1185">Reference proteome</keyword>
<evidence type="ECO:0000313" key="5">
    <source>
        <dbReference type="EMBL" id="GGO67499.1"/>
    </source>
</evidence>
<dbReference type="Pfam" id="PF16537">
    <property type="entry name" value="T2SSB"/>
    <property type="match status" value="1"/>
</dbReference>
<keyword evidence="2" id="KW-0812">Transmembrane</keyword>
<dbReference type="GO" id="GO:0015627">
    <property type="term" value="C:type II protein secretion system complex"/>
    <property type="evidence" value="ECO:0007669"/>
    <property type="project" value="InterPro"/>
</dbReference>
<accession>A0A917YUR9</accession>
<dbReference type="EMBL" id="BMLS01000002">
    <property type="protein sequence ID" value="GGO67499.1"/>
    <property type="molecule type" value="Genomic_DNA"/>
</dbReference>
<evidence type="ECO:0000256" key="2">
    <source>
        <dbReference type="SAM" id="Phobius"/>
    </source>
</evidence>
<dbReference type="RefSeq" id="WP_188692357.1">
    <property type="nucleotide sequence ID" value="NZ_BMLS01000002.1"/>
</dbReference>
<evidence type="ECO:0000259" key="4">
    <source>
        <dbReference type="Pfam" id="PF16537"/>
    </source>
</evidence>
<evidence type="ECO:0000256" key="1">
    <source>
        <dbReference type="SAM" id="MobiDB-lite"/>
    </source>
</evidence>
<sequence length="330" mass="36206">MLKRVTVEELQPGMVIVQITAQNGPVRIRKAGLVSSQEMVQGLKEMGVQELEIDAAQTVELESAYPTKTASSPTKTLLMQGAQQANVDHKLSEQFNRSLFLPSVQSLPGRWHYYGRKTLLAALMLFGGLGLGYTAAVMPWQQLFVSQDAPQAVQVNQVQPEPVLSPPGAEPDKTQAEDASKATEPVASNSSAQVEAHEVEPEPVPVEVVNREAEVPLDSVSPELLKRFRQAVSELDDSTEEYQPSGASNASQTLRVDQLPAWVLADLPSMSFSTHLYASVPAERRVRVNGMELGEGDWIQDNLRIVRIEPQKVILTFKGQEFSLPALGDW</sequence>
<proteinExistence type="predicted"/>
<protein>
    <recommendedName>
        <fullName evidence="7">Type II secretion system protein B</fullName>
    </recommendedName>
</protein>
<reference evidence="5" key="1">
    <citation type="journal article" date="2014" name="Int. J. Syst. Evol. Microbiol.">
        <title>Complete genome sequence of Corynebacterium casei LMG S-19264T (=DSM 44701T), isolated from a smear-ripened cheese.</title>
        <authorList>
            <consortium name="US DOE Joint Genome Institute (JGI-PGF)"/>
            <person name="Walter F."/>
            <person name="Albersmeier A."/>
            <person name="Kalinowski J."/>
            <person name="Ruckert C."/>
        </authorList>
    </citation>
    <scope>NUCLEOTIDE SEQUENCE</scope>
    <source>
        <strain evidence="5">CGMCC 1.7086</strain>
    </source>
</reference>
<dbReference type="Proteomes" id="UP000606935">
    <property type="component" value="Unassembled WGS sequence"/>
</dbReference>
<dbReference type="AlphaFoldDB" id="A0A917YUR9"/>
<feature type="domain" description="Type II secretion system protein GspB C-terminal" evidence="4">
    <location>
        <begin position="267"/>
        <end position="326"/>
    </location>
</feature>
<evidence type="ECO:0000259" key="3">
    <source>
        <dbReference type="Pfam" id="PF11871"/>
    </source>
</evidence>
<dbReference type="InterPro" id="IPR032389">
    <property type="entry name" value="GspB_C"/>
</dbReference>
<name>A0A917YUR9_9ALTE</name>
<reference evidence="5" key="2">
    <citation type="submission" date="2020-09" db="EMBL/GenBank/DDBJ databases">
        <authorList>
            <person name="Sun Q."/>
            <person name="Zhou Y."/>
        </authorList>
    </citation>
    <scope>NUCLEOTIDE SEQUENCE</scope>
    <source>
        <strain evidence="5">CGMCC 1.7086</strain>
    </source>
</reference>
<feature type="domain" description="DUF3391" evidence="3">
    <location>
        <begin position="2"/>
        <end position="85"/>
    </location>
</feature>
<feature type="region of interest" description="Disordered" evidence="1">
    <location>
        <begin position="161"/>
        <end position="205"/>
    </location>
</feature>
<dbReference type="Pfam" id="PF11871">
    <property type="entry name" value="DUF3391"/>
    <property type="match status" value="1"/>
</dbReference>